<protein>
    <submittedName>
        <fullName evidence="1">Uncharacterized protein</fullName>
    </submittedName>
</protein>
<dbReference type="KEGG" id="rsi:Runsl_4063"/>
<accession>A0A7U3ZND6</accession>
<dbReference type="Proteomes" id="UP000000493">
    <property type="component" value="Chromosome"/>
</dbReference>
<proteinExistence type="predicted"/>
<dbReference type="AlphaFoldDB" id="A0A7U3ZND6"/>
<reference evidence="1 2" key="2">
    <citation type="journal article" date="2012" name="Stand. Genomic Sci.">
        <title>Complete genome sequence of the aquatic bacterium Runella slithyformis type strain (LSU 4(T)).</title>
        <authorList>
            <person name="Copeland A."/>
            <person name="Zhang X."/>
            <person name="Misra M."/>
            <person name="Lapidus A."/>
            <person name="Nolan M."/>
            <person name="Lucas S."/>
            <person name="Deshpande S."/>
            <person name="Cheng J.F."/>
            <person name="Tapia R."/>
            <person name="Goodwin L.A."/>
            <person name="Pitluck S."/>
            <person name="Liolios K."/>
            <person name="Pagani I."/>
            <person name="Ivanova N."/>
            <person name="Mikhailova N."/>
            <person name="Pati A."/>
            <person name="Chen A."/>
            <person name="Palaniappan K."/>
            <person name="Land M."/>
            <person name="Hauser L."/>
            <person name="Pan C."/>
            <person name="Jeffries C.D."/>
            <person name="Detter J.C."/>
            <person name="Brambilla E.M."/>
            <person name="Rohde M."/>
            <person name="Djao O.D."/>
            <person name="Goker M."/>
            <person name="Sikorski J."/>
            <person name="Tindall B.J."/>
            <person name="Woyke T."/>
            <person name="Bristow J."/>
            <person name="Eisen J.A."/>
            <person name="Markowitz V."/>
            <person name="Hugenholtz P."/>
            <person name="Kyrpides N.C."/>
            <person name="Klenk H.P."/>
            <person name="Mavromatis K."/>
        </authorList>
    </citation>
    <scope>NUCLEOTIDE SEQUENCE [LARGE SCALE GENOMIC DNA]</scope>
    <source>
        <strain evidence="2">ATCC 29530 / DSM 19594 / LMG 11500 / NCIMB 11436 / LSU 4</strain>
    </source>
</reference>
<name>A0A7U3ZND6_RUNSL</name>
<reference evidence="2" key="1">
    <citation type="submission" date="2011-06" db="EMBL/GenBank/DDBJ databases">
        <title>The complete genome of chromosome of Runella slithyformis DSM 19594.</title>
        <authorList>
            <consortium name="US DOE Joint Genome Institute (JGI-PGF)"/>
            <person name="Lucas S."/>
            <person name="Han J."/>
            <person name="Lapidus A."/>
            <person name="Bruce D."/>
            <person name="Goodwin L."/>
            <person name="Pitluck S."/>
            <person name="Peters L."/>
            <person name="Kyrpides N."/>
            <person name="Mavromatis K."/>
            <person name="Ivanova N."/>
            <person name="Ovchinnikova G."/>
            <person name="Zhang X."/>
            <person name="Misra M."/>
            <person name="Detter J.C."/>
            <person name="Tapia R."/>
            <person name="Han C."/>
            <person name="Land M."/>
            <person name="Hauser L."/>
            <person name="Markowitz V."/>
            <person name="Cheng J.-F."/>
            <person name="Hugenholtz P."/>
            <person name="Woyke T."/>
            <person name="Wu D."/>
            <person name="Tindall B."/>
            <person name="Faehrich R."/>
            <person name="Brambilla E."/>
            <person name="Klenk H.-P."/>
            <person name="Eisen J.A."/>
        </authorList>
    </citation>
    <scope>NUCLEOTIDE SEQUENCE [LARGE SCALE GENOMIC DNA]</scope>
    <source>
        <strain evidence="2">ATCC 29530 / DSM 19594 / LMG 11500 / NCIMB 11436 / LSU 4</strain>
    </source>
</reference>
<sequence length="55" mass="6691">MINIRPKFYKHSAAFFQYSLPERGIQNLKEIRSEKNEIVILREPEWMIFFVTAFL</sequence>
<evidence type="ECO:0000313" key="1">
    <source>
        <dbReference type="EMBL" id="AEI50412.1"/>
    </source>
</evidence>
<gene>
    <name evidence="1" type="ordered locus">Runsl_4063</name>
</gene>
<evidence type="ECO:0000313" key="2">
    <source>
        <dbReference type="Proteomes" id="UP000000493"/>
    </source>
</evidence>
<keyword evidence="2" id="KW-1185">Reference proteome</keyword>
<dbReference type="EMBL" id="CP002859">
    <property type="protein sequence ID" value="AEI50412.1"/>
    <property type="molecule type" value="Genomic_DNA"/>
</dbReference>
<organism evidence="1 2">
    <name type="scientific">Runella slithyformis (strain ATCC 29530 / DSM 19594 / LMG 11500 / NCIMB 11436 / LSU 4)</name>
    <dbReference type="NCBI Taxonomy" id="761193"/>
    <lineage>
        <taxon>Bacteria</taxon>
        <taxon>Pseudomonadati</taxon>
        <taxon>Bacteroidota</taxon>
        <taxon>Cytophagia</taxon>
        <taxon>Cytophagales</taxon>
        <taxon>Spirosomataceae</taxon>
        <taxon>Runella</taxon>
    </lineage>
</organism>